<keyword evidence="2" id="KW-0233">DNA recombination</keyword>
<dbReference type="SUPFAM" id="SSF100939">
    <property type="entry name" value="SPOC domain-like"/>
    <property type="match status" value="1"/>
</dbReference>
<comment type="caution">
    <text evidence="4">The sequence shown here is derived from an EMBL/GenBank/DDBJ whole genome shotgun (WGS) entry which is preliminary data.</text>
</comment>
<keyword evidence="2" id="KW-0234">DNA repair</keyword>
<keyword evidence="5" id="KW-1185">Reference proteome</keyword>
<dbReference type="PANTHER" id="PTHR41251">
    <property type="entry name" value="NON-HOMOLOGOUS END JOINING PROTEIN KU"/>
    <property type="match status" value="1"/>
</dbReference>
<gene>
    <name evidence="2" type="primary">ku</name>
    <name evidence="4" type="ORF">FO440_09660</name>
</gene>
<dbReference type="SMART" id="SM00559">
    <property type="entry name" value="Ku78"/>
    <property type="match status" value="1"/>
</dbReference>
<comment type="similarity">
    <text evidence="2">Belongs to the prokaryotic Ku family.</text>
</comment>
<dbReference type="RefSeq" id="WP_144247984.1">
    <property type="nucleotide sequence ID" value="NZ_VLPK01000001.1"/>
</dbReference>
<evidence type="ECO:0000259" key="3">
    <source>
        <dbReference type="SMART" id="SM00559"/>
    </source>
</evidence>
<dbReference type="HAMAP" id="MF_01875">
    <property type="entry name" value="Prokaryotic_Ku"/>
    <property type="match status" value="1"/>
</dbReference>
<dbReference type="InterPro" id="IPR016194">
    <property type="entry name" value="SPOC-like_C_dom_sf"/>
</dbReference>
<keyword evidence="1 2" id="KW-0238">DNA-binding</keyword>
<accession>A0A556MX39</accession>
<evidence type="ECO:0000256" key="1">
    <source>
        <dbReference type="ARBA" id="ARBA00023125"/>
    </source>
</evidence>
<dbReference type="EMBL" id="VLPK01000001">
    <property type="protein sequence ID" value="TSJ44423.1"/>
    <property type="molecule type" value="Genomic_DNA"/>
</dbReference>
<dbReference type="Proteomes" id="UP000318733">
    <property type="component" value="Unassembled WGS sequence"/>
</dbReference>
<comment type="function">
    <text evidence="2">With LigD forms a non-homologous end joining (NHEJ) DNA repair enzyme, which repairs dsDNA breaks with reduced fidelity. Binds linear dsDNA with 5'- and 3'- overhangs but not closed circular dsDNA nor ssDNA. Recruits and stimulates the ligase activity of LigD.</text>
</comment>
<dbReference type="InterPro" id="IPR009187">
    <property type="entry name" value="Prok_Ku"/>
</dbReference>
<keyword evidence="2" id="KW-0227">DNA damage</keyword>
<protein>
    <recommendedName>
        <fullName evidence="2">Non-homologous end joining protein Ku</fullName>
    </recommendedName>
</protein>
<dbReference type="GO" id="GO:0006310">
    <property type="term" value="P:DNA recombination"/>
    <property type="evidence" value="ECO:0007669"/>
    <property type="project" value="UniProtKB-KW"/>
</dbReference>
<dbReference type="NCBIfam" id="TIGR02772">
    <property type="entry name" value="Ku_bact"/>
    <property type="match status" value="1"/>
</dbReference>
<comment type="subunit">
    <text evidence="2">Homodimer. Interacts with LigD.</text>
</comment>
<reference evidence="4 5" key="1">
    <citation type="submission" date="2019-07" db="EMBL/GenBank/DDBJ databases">
        <authorList>
            <person name="Huq M.A."/>
        </authorList>
    </citation>
    <scope>NUCLEOTIDE SEQUENCE [LARGE SCALE GENOMIC DNA]</scope>
    <source>
        <strain evidence="4 5">MAH-19</strain>
    </source>
</reference>
<dbReference type="GO" id="GO:0006303">
    <property type="term" value="P:double-strand break repair via nonhomologous end joining"/>
    <property type="evidence" value="ECO:0007669"/>
    <property type="project" value="UniProtKB-UniRule"/>
</dbReference>
<evidence type="ECO:0000313" key="4">
    <source>
        <dbReference type="EMBL" id="TSJ44423.1"/>
    </source>
</evidence>
<dbReference type="PANTHER" id="PTHR41251:SF1">
    <property type="entry name" value="NON-HOMOLOGOUS END JOINING PROTEIN KU"/>
    <property type="match status" value="1"/>
</dbReference>
<evidence type="ECO:0000256" key="2">
    <source>
        <dbReference type="HAMAP-Rule" id="MF_01875"/>
    </source>
</evidence>
<feature type="domain" description="Ku" evidence="3">
    <location>
        <begin position="52"/>
        <end position="179"/>
    </location>
</feature>
<dbReference type="Pfam" id="PF02735">
    <property type="entry name" value="Ku"/>
    <property type="match status" value="1"/>
</dbReference>
<dbReference type="Gene3D" id="2.40.290.10">
    <property type="match status" value="1"/>
</dbReference>
<name>A0A556MX39_9SPHI</name>
<evidence type="ECO:0000313" key="5">
    <source>
        <dbReference type="Proteomes" id="UP000318733"/>
    </source>
</evidence>
<dbReference type="AlphaFoldDB" id="A0A556MX39"/>
<organism evidence="4 5">
    <name type="scientific">Mucilaginibacter corticis</name>
    <dbReference type="NCBI Taxonomy" id="2597670"/>
    <lineage>
        <taxon>Bacteria</taxon>
        <taxon>Pseudomonadati</taxon>
        <taxon>Bacteroidota</taxon>
        <taxon>Sphingobacteriia</taxon>
        <taxon>Sphingobacteriales</taxon>
        <taxon>Sphingobacteriaceae</taxon>
        <taxon>Mucilaginibacter</taxon>
    </lineage>
</organism>
<sequence length="256" mass="29290">MRSIWTGSIGFGLVSIPIKLYSAVQETRLDLDMLDSRDHAHIKFQRVNENTKKEVPYDKIVKGYKYDDDYVIIEDADFEAAAPEKSKVIEIENFVDLAAVNPMFYESSYYTAPATKKNKAYALLLAALKKSGKAGLARFVLRSTESMCIVHPVENDLVITRIRFAQQIRDQSDLELDEKIEVSDKELKMGLALIDQYTEPMDLEKYKDEYHDELLKIIEQKAKGKRPTIKKLKPKVAKSDDLYDQLMNSLNVKKGA</sequence>
<dbReference type="OrthoDB" id="9795084at2"/>
<dbReference type="InterPro" id="IPR006164">
    <property type="entry name" value="DNA_bd_Ku70/Ku80"/>
</dbReference>
<proteinExistence type="inferred from homology"/>
<dbReference type="PIRSF" id="PIRSF006493">
    <property type="entry name" value="Prok_Ku"/>
    <property type="match status" value="1"/>
</dbReference>
<dbReference type="GO" id="GO:0003690">
    <property type="term" value="F:double-stranded DNA binding"/>
    <property type="evidence" value="ECO:0007669"/>
    <property type="project" value="UniProtKB-UniRule"/>
</dbReference>